<gene>
    <name evidence="3" type="primary">LOC117151526</name>
</gene>
<dbReference type="AlphaFoldDB" id="A0A6P8LMB9"/>
<evidence type="ECO:0000256" key="1">
    <source>
        <dbReference type="SAM" id="MobiDB-lite"/>
    </source>
</evidence>
<feature type="region of interest" description="Disordered" evidence="1">
    <location>
        <begin position="1"/>
        <end position="23"/>
    </location>
</feature>
<name>A0A6P8LMB9_BOMIM</name>
<proteinExistence type="predicted"/>
<reference evidence="3" key="1">
    <citation type="submission" date="2025-08" db="UniProtKB">
        <authorList>
            <consortium name="RefSeq"/>
        </authorList>
    </citation>
    <scope>IDENTIFICATION</scope>
</reference>
<evidence type="ECO:0000313" key="3">
    <source>
        <dbReference type="RefSeq" id="XP_033176104.1"/>
    </source>
</evidence>
<dbReference type="Proteomes" id="UP000515180">
    <property type="component" value="Unplaced"/>
</dbReference>
<dbReference type="OrthoDB" id="10579087at2759"/>
<protein>
    <submittedName>
        <fullName evidence="3">Uncharacterized protein LOC117151526</fullName>
    </submittedName>
</protein>
<accession>A0A6P8LMB9</accession>
<dbReference type="RefSeq" id="XP_033176104.1">
    <property type="nucleotide sequence ID" value="XM_033320213.1"/>
</dbReference>
<keyword evidence="2" id="KW-1185">Reference proteome</keyword>
<dbReference type="GeneID" id="117151526"/>
<evidence type="ECO:0000313" key="2">
    <source>
        <dbReference type="Proteomes" id="UP000515180"/>
    </source>
</evidence>
<sequence>MVDRSIVRRKNSNDSSGISNTRYDKPGYETAHISNRPSAHFSLFFRKLVFTVPLTEYFSGLIVGSLFRQAFLEARYRRRSLVRKRQYRLLIEMRIFSKLFHHGKKKKKRHDLKKSTQRRRNYVAQDNFLLAGNQHGRDRRRRK</sequence>
<organism evidence="2 3">
    <name type="scientific">Bombus impatiens</name>
    <name type="common">Bumblebee</name>
    <dbReference type="NCBI Taxonomy" id="132113"/>
    <lineage>
        <taxon>Eukaryota</taxon>
        <taxon>Metazoa</taxon>
        <taxon>Ecdysozoa</taxon>
        <taxon>Arthropoda</taxon>
        <taxon>Hexapoda</taxon>
        <taxon>Insecta</taxon>
        <taxon>Pterygota</taxon>
        <taxon>Neoptera</taxon>
        <taxon>Endopterygota</taxon>
        <taxon>Hymenoptera</taxon>
        <taxon>Apocrita</taxon>
        <taxon>Aculeata</taxon>
        <taxon>Apoidea</taxon>
        <taxon>Anthophila</taxon>
        <taxon>Apidae</taxon>
        <taxon>Bombus</taxon>
        <taxon>Pyrobombus</taxon>
    </lineage>
</organism>